<accession>A0A6N2RQ32</accession>
<gene>
    <name evidence="1" type="ORF">AULFYP135_00534</name>
</gene>
<dbReference type="AlphaFoldDB" id="A0A6N2RQ32"/>
<protein>
    <recommendedName>
        <fullName evidence="2">Immunity protein 51</fullName>
    </recommendedName>
</protein>
<evidence type="ECO:0000313" key="1">
    <source>
        <dbReference type="EMBL" id="VYS82764.1"/>
    </source>
</evidence>
<reference evidence="1" key="1">
    <citation type="submission" date="2019-11" db="EMBL/GenBank/DDBJ databases">
        <authorList>
            <person name="Feng L."/>
        </authorList>
    </citation>
    <scope>NUCLEOTIDE SEQUENCE</scope>
    <source>
        <strain evidence="1">AundefinedLFYP135</strain>
    </source>
</reference>
<proteinExistence type="predicted"/>
<organism evidence="1">
    <name type="scientific">uncultured Anaerotruncus sp</name>
    <dbReference type="NCBI Taxonomy" id="905011"/>
    <lineage>
        <taxon>Bacteria</taxon>
        <taxon>Bacillati</taxon>
        <taxon>Bacillota</taxon>
        <taxon>Clostridia</taxon>
        <taxon>Eubacteriales</taxon>
        <taxon>Oscillospiraceae</taxon>
        <taxon>Anaerotruncus</taxon>
        <taxon>environmental samples</taxon>
    </lineage>
</organism>
<dbReference type="EMBL" id="CACRSL010000003">
    <property type="protein sequence ID" value="VYS82764.1"/>
    <property type="molecule type" value="Genomic_DNA"/>
</dbReference>
<dbReference type="InterPro" id="IPR028956">
    <property type="entry name" value="Imm51"/>
</dbReference>
<evidence type="ECO:0008006" key="2">
    <source>
        <dbReference type="Google" id="ProtNLM"/>
    </source>
</evidence>
<sequence>MKITKEFEKEIAPFFWVEHEESASVCLNVGEYLQEIFDTREDEGFEGSGYDWGSLAQVFLDEQCSDLQEKIGFDPESSMFCVYSKDKDVLADFMLRFKKACEDKPFILDLFSRAELD</sequence>
<dbReference type="Pfam" id="PF15595">
    <property type="entry name" value="Imm51"/>
    <property type="match status" value="1"/>
</dbReference>
<name>A0A6N2RQ32_9FIRM</name>